<evidence type="ECO:0000259" key="1">
    <source>
        <dbReference type="Pfam" id="PF12728"/>
    </source>
</evidence>
<organism evidence="2 3">
    <name type="scientific">Hymenobacter fastidiosus</name>
    <dbReference type="NCBI Taxonomy" id="486264"/>
    <lineage>
        <taxon>Bacteria</taxon>
        <taxon>Pseudomonadati</taxon>
        <taxon>Bacteroidota</taxon>
        <taxon>Cytophagia</taxon>
        <taxon>Cytophagales</taxon>
        <taxon>Hymenobacteraceae</taxon>
        <taxon>Hymenobacter</taxon>
    </lineage>
</organism>
<keyword evidence="3" id="KW-1185">Reference proteome</keyword>
<dbReference type="SUPFAM" id="SSF46955">
    <property type="entry name" value="Putative DNA-binding domain"/>
    <property type="match status" value="1"/>
</dbReference>
<name>A0ABP7RTE4_9BACT</name>
<gene>
    <name evidence="2" type="ORF">GCM10022408_11650</name>
</gene>
<evidence type="ECO:0000313" key="2">
    <source>
        <dbReference type="EMBL" id="GAA4002000.1"/>
    </source>
</evidence>
<dbReference type="EMBL" id="BAABDJ010000007">
    <property type="protein sequence ID" value="GAA4002000.1"/>
    <property type="molecule type" value="Genomic_DNA"/>
</dbReference>
<dbReference type="RefSeq" id="WP_345071619.1">
    <property type="nucleotide sequence ID" value="NZ_BAABDJ010000007.1"/>
</dbReference>
<dbReference type="InterPro" id="IPR009061">
    <property type="entry name" value="DNA-bd_dom_put_sf"/>
</dbReference>
<evidence type="ECO:0000313" key="3">
    <source>
        <dbReference type="Proteomes" id="UP001500567"/>
    </source>
</evidence>
<proteinExistence type="predicted"/>
<sequence>MQVAILVPETEWRALLDTVSRLEAAHAATAVPAPPPDDILTVPQAAALLGLSAESIRRARRAGRLKGVRRNEKEWGFPRSAVEQYPLRYHRPAA</sequence>
<comment type="caution">
    <text evidence="2">The sequence shown here is derived from an EMBL/GenBank/DDBJ whole genome shotgun (WGS) entry which is preliminary data.</text>
</comment>
<dbReference type="InterPro" id="IPR041657">
    <property type="entry name" value="HTH_17"/>
</dbReference>
<dbReference type="Pfam" id="PF12728">
    <property type="entry name" value="HTH_17"/>
    <property type="match status" value="1"/>
</dbReference>
<dbReference type="Proteomes" id="UP001500567">
    <property type="component" value="Unassembled WGS sequence"/>
</dbReference>
<reference evidence="3" key="1">
    <citation type="journal article" date="2019" name="Int. J. Syst. Evol. Microbiol.">
        <title>The Global Catalogue of Microorganisms (GCM) 10K type strain sequencing project: providing services to taxonomists for standard genome sequencing and annotation.</title>
        <authorList>
            <consortium name="The Broad Institute Genomics Platform"/>
            <consortium name="The Broad Institute Genome Sequencing Center for Infectious Disease"/>
            <person name="Wu L."/>
            <person name="Ma J."/>
        </authorList>
    </citation>
    <scope>NUCLEOTIDE SEQUENCE [LARGE SCALE GENOMIC DNA]</scope>
    <source>
        <strain evidence="3">JCM 17224</strain>
    </source>
</reference>
<accession>A0ABP7RTE4</accession>
<protein>
    <recommendedName>
        <fullName evidence="1">Helix-turn-helix domain-containing protein</fullName>
    </recommendedName>
</protein>
<feature type="domain" description="Helix-turn-helix" evidence="1">
    <location>
        <begin position="40"/>
        <end position="85"/>
    </location>
</feature>